<feature type="transmembrane region" description="Helical" evidence="1">
    <location>
        <begin position="120"/>
        <end position="141"/>
    </location>
</feature>
<reference evidence="4 5" key="1">
    <citation type="submission" date="2020-08" db="EMBL/GenBank/DDBJ databases">
        <authorList>
            <person name="Hejnol A."/>
        </authorList>
    </citation>
    <scope>NUCLEOTIDE SEQUENCE [LARGE SCALE GENOMIC DNA]</scope>
</reference>
<dbReference type="EMBL" id="CAJFCJ010000001">
    <property type="protein sequence ID" value="CAD5110766.1"/>
    <property type="molecule type" value="Genomic_DNA"/>
</dbReference>
<evidence type="ECO:0000256" key="1">
    <source>
        <dbReference type="SAM" id="Phobius"/>
    </source>
</evidence>
<dbReference type="OrthoDB" id="303066at2759"/>
<accession>A0A7I8V5E3</accession>
<keyword evidence="1" id="KW-1133">Transmembrane helix</keyword>
<dbReference type="InterPro" id="IPR056769">
    <property type="entry name" value="Piezo_TM1-24"/>
</dbReference>
<feature type="transmembrane region" description="Helical" evidence="1">
    <location>
        <begin position="356"/>
        <end position="372"/>
    </location>
</feature>
<dbReference type="PANTHER" id="PTHR47049:SF2">
    <property type="entry name" value="PIEZO-TYPE MECHANOSENSITIVE ION CHANNEL HOMOLOG"/>
    <property type="match status" value="1"/>
</dbReference>
<dbReference type="AlphaFoldDB" id="A0A7I8V5E3"/>
<feature type="transmembrane region" description="Helical" evidence="1">
    <location>
        <begin position="77"/>
        <end position="94"/>
    </location>
</feature>
<evidence type="ECO:0000313" key="4">
    <source>
        <dbReference type="EMBL" id="CAD5110766.1"/>
    </source>
</evidence>
<evidence type="ECO:0000259" key="3">
    <source>
        <dbReference type="Pfam" id="PF24871"/>
    </source>
</evidence>
<feature type="transmembrane region" description="Helical" evidence="1">
    <location>
        <begin position="378"/>
        <end position="394"/>
    </location>
</feature>
<keyword evidence="1" id="KW-0472">Membrane</keyword>
<dbReference type="PANTHER" id="PTHR47049">
    <property type="entry name" value="PIEZO-TYPE MECHANOSENSITIVE ION CHANNEL HOMOLOG"/>
    <property type="match status" value="1"/>
</dbReference>
<organism evidence="4 5">
    <name type="scientific">Dimorphilus gyrociliatus</name>
    <dbReference type="NCBI Taxonomy" id="2664684"/>
    <lineage>
        <taxon>Eukaryota</taxon>
        <taxon>Metazoa</taxon>
        <taxon>Spiralia</taxon>
        <taxon>Lophotrochozoa</taxon>
        <taxon>Annelida</taxon>
        <taxon>Polychaeta</taxon>
        <taxon>Polychaeta incertae sedis</taxon>
        <taxon>Dinophilidae</taxon>
        <taxon>Dimorphilus</taxon>
    </lineage>
</organism>
<feature type="domain" description="Piezo TM1-24" evidence="3">
    <location>
        <begin position="5"/>
        <end position="488"/>
    </location>
</feature>
<keyword evidence="2" id="KW-0732">Signal</keyword>
<feature type="signal peptide" evidence="2">
    <location>
        <begin position="1"/>
        <end position="17"/>
    </location>
</feature>
<dbReference type="Pfam" id="PF24871">
    <property type="entry name" value="Piezo_TM1-24"/>
    <property type="match status" value="1"/>
</dbReference>
<feature type="transmembrane region" description="Helical" evidence="1">
    <location>
        <begin position="401"/>
        <end position="422"/>
    </location>
</feature>
<proteinExistence type="predicted"/>
<protein>
    <submittedName>
        <fullName evidence="4">DgyrCDS133</fullName>
    </submittedName>
</protein>
<name>A0A7I8V5E3_9ANNE</name>
<feature type="transmembrane region" description="Helical" evidence="1">
    <location>
        <begin position="449"/>
        <end position="471"/>
    </location>
</feature>
<dbReference type="Proteomes" id="UP000549394">
    <property type="component" value="Unassembled WGS sequence"/>
</dbReference>
<feature type="transmembrane region" description="Helical" evidence="1">
    <location>
        <begin position="234"/>
        <end position="253"/>
    </location>
</feature>
<evidence type="ECO:0000256" key="2">
    <source>
        <dbReference type="SAM" id="SignalP"/>
    </source>
</evidence>
<keyword evidence="5" id="KW-1185">Reference proteome</keyword>
<dbReference type="GO" id="GO:0016020">
    <property type="term" value="C:membrane"/>
    <property type="evidence" value="ECO:0007669"/>
    <property type="project" value="InterPro"/>
</dbReference>
<keyword evidence="1" id="KW-0812">Transmembrane</keyword>
<dbReference type="InterPro" id="IPR027272">
    <property type="entry name" value="Piezo"/>
</dbReference>
<feature type="transmembrane region" description="Helical" evidence="1">
    <location>
        <begin position="175"/>
        <end position="194"/>
    </location>
</feature>
<dbReference type="GO" id="GO:0008381">
    <property type="term" value="F:mechanosensitive monoatomic ion channel activity"/>
    <property type="evidence" value="ECO:0007669"/>
    <property type="project" value="InterPro"/>
</dbReference>
<gene>
    <name evidence="4" type="ORF">DGYR_LOCUS128</name>
</gene>
<evidence type="ECO:0000313" key="5">
    <source>
        <dbReference type="Proteomes" id="UP000549394"/>
    </source>
</evidence>
<feature type="chain" id="PRO_5029496941" evidence="2">
    <location>
        <begin position="18"/>
        <end position="505"/>
    </location>
</feature>
<comment type="caution">
    <text evidence="4">The sequence shown here is derived from an EMBL/GenBank/DDBJ whole genome shotgun (WGS) entry which is preliminary data.</text>
</comment>
<sequence>MMSLFYGLVVLLSMVFNLPQHRRQFIYSSGGRFIIFSDYGGDLKNCSGLEIALRHVGLQRIEPKDYLNISRVLLPDLGAFVITLITIIVCVKTLPTENSSPERNENDAEQSSSFESRLTAVTQLVATLWMTTILAICGIVYPCIISFFYLISFLTITLYWALYRTLGRKFFAFRLFLQLYAAIHLLLIYCYQMPAFQLALPPSSLTARLLGFTELISRNCDKPWMIIINQHAQWTMFVNPIAVFVFYITIATMNRLSFTFKKTTLFGKKRSSKRRNENDERRALIEDDTVRLTYNSMDEVNESANATLQTERDDGEEVQINLVEEPSANEQSNLSTQTTIKSRSAFTDVMQAMYKYWLRHSHFSALIIMLAWSITYHSWLSFLMLLAACIIWMTPQKSKLLLTLSPVIVFYGICLVLLQYIYGLQLSNEELPVNTTNGYPLSELGLVKYGEKSCFVLTVKLLFTLGFFFTMRQWSYERKMKNDAEALANLSLRLVENGARKYFNR</sequence>